<dbReference type="GO" id="GO:0003677">
    <property type="term" value="F:DNA binding"/>
    <property type="evidence" value="ECO:0007669"/>
    <property type="project" value="InterPro"/>
</dbReference>
<keyword evidence="1" id="KW-0233">DNA recombination</keyword>
<dbReference type="GO" id="GO:0006310">
    <property type="term" value="P:DNA recombination"/>
    <property type="evidence" value="ECO:0007669"/>
    <property type="project" value="UniProtKB-KW"/>
</dbReference>
<dbReference type="Proteomes" id="UP000198211">
    <property type="component" value="Unassembled WGS sequence"/>
</dbReference>
<protein>
    <recommendedName>
        <fullName evidence="4">Tyr recombinase domain-containing protein</fullName>
    </recommendedName>
</protein>
<name>A0A225WPD0_9STRA</name>
<dbReference type="InterPro" id="IPR052925">
    <property type="entry name" value="Phage_Integrase-like_Recomb"/>
</dbReference>
<evidence type="ECO:0000313" key="3">
    <source>
        <dbReference type="Proteomes" id="UP000198211"/>
    </source>
</evidence>
<dbReference type="EMBL" id="NBNE01000530">
    <property type="protein sequence ID" value="OWZ18827.1"/>
    <property type="molecule type" value="Genomic_DNA"/>
</dbReference>
<dbReference type="PANTHER" id="PTHR34605">
    <property type="entry name" value="PHAGE_INTEGRASE DOMAIN-CONTAINING PROTEIN"/>
    <property type="match status" value="1"/>
</dbReference>
<proteinExistence type="predicted"/>
<evidence type="ECO:0008006" key="4">
    <source>
        <dbReference type="Google" id="ProtNLM"/>
    </source>
</evidence>
<evidence type="ECO:0000256" key="1">
    <source>
        <dbReference type="ARBA" id="ARBA00023172"/>
    </source>
</evidence>
<dbReference type="PANTHER" id="PTHR34605:SF4">
    <property type="entry name" value="DNA ADENINE METHYLTRANSFERASE"/>
    <property type="match status" value="1"/>
</dbReference>
<dbReference type="AlphaFoldDB" id="A0A225WPD0"/>
<comment type="caution">
    <text evidence="2">The sequence shown here is derived from an EMBL/GenBank/DDBJ whole genome shotgun (WGS) entry which is preliminary data.</text>
</comment>
<dbReference type="InterPro" id="IPR013762">
    <property type="entry name" value="Integrase-like_cat_sf"/>
</dbReference>
<dbReference type="GO" id="GO:0015074">
    <property type="term" value="P:DNA integration"/>
    <property type="evidence" value="ECO:0007669"/>
    <property type="project" value="InterPro"/>
</dbReference>
<evidence type="ECO:0000313" key="2">
    <source>
        <dbReference type="EMBL" id="OWZ18827.1"/>
    </source>
</evidence>
<gene>
    <name evidence="2" type="ORF">PHMEG_0007013</name>
</gene>
<dbReference type="SUPFAM" id="SSF56349">
    <property type="entry name" value="DNA breaking-rejoining enzymes"/>
    <property type="match status" value="1"/>
</dbReference>
<keyword evidence="3" id="KW-1185">Reference proteome</keyword>
<sequence>MDVTARLAPWLTGLPLHDCVHHICNFITDGFQHGFGSGQAVQSPTIPATLHGIKHFFAAGGNTFPFDHPHIRMLLKGIRRFDPPRRRKSPVSIRLLETWFHSLDLKYPDAQALGGIVLGVLLPPSAIRDRGDLKIKWLALNGQDISVIDTQGDRTCDPRLAHAVCIKLRGSKTNQRGPATVRMLQRSGHKFLCPVLGALLLFQARHNLSDAIPAAVYKSKHGIPACVSTAEVSRTIKKAAALLGEDASMSSPHSLRAGGATHMYRAGTDAMPIQFHGRWVSDAFKSYTRLCRESVAKLSNNMLHGSKGDSSLY</sequence>
<reference evidence="3" key="1">
    <citation type="submission" date="2017-03" db="EMBL/GenBank/DDBJ databases">
        <title>Phytopthora megakarya and P. palmivora, two closely related causual agents of cacao black pod achieved similar genome size and gene model numbers by different mechanisms.</title>
        <authorList>
            <person name="Ali S."/>
            <person name="Shao J."/>
            <person name="Larry D.J."/>
            <person name="Kronmiller B."/>
            <person name="Shen D."/>
            <person name="Strem M.D."/>
            <person name="Melnick R.L."/>
            <person name="Guiltinan M.J."/>
            <person name="Tyler B.M."/>
            <person name="Meinhardt L.W."/>
            <person name="Bailey B.A."/>
        </authorList>
    </citation>
    <scope>NUCLEOTIDE SEQUENCE [LARGE SCALE GENOMIC DNA]</scope>
    <source>
        <strain evidence="3">zdho120</strain>
    </source>
</reference>
<dbReference type="InterPro" id="IPR011010">
    <property type="entry name" value="DNA_brk_join_enz"/>
</dbReference>
<dbReference type="Gene3D" id="1.10.443.10">
    <property type="entry name" value="Intergrase catalytic core"/>
    <property type="match status" value="1"/>
</dbReference>
<organism evidence="2 3">
    <name type="scientific">Phytophthora megakarya</name>
    <dbReference type="NCBI Taxonomy" id="4795"/>
    <lineage>
        <taxon>Eukaryota</taxon>
        <taxon>Sar</taxon>
        <taxon>Stramenopiles</taxon>
        <taxon>Oomycota</taxon>
        <taxon>Peronosporomycetes</taxon>
        <taxon>Peronosporales</taxon>
        <taxon>Peronosporaceae</taxon>
        <taxon>Phytophthora</taxon>
    </lineage>
</organism>
<dbReference type="OrthoDB" id="167512at2759"/>
<accession>A0A225WPD0</accession>